<feature type="compositionally biased region" description="Polar residues" evidence="1">
    <location>
        <begin position="82"/>
        <end position="91"/>
    </location>
</feature>
<comment type="caution">
    <text evidence="2">The sequence shown here is derived from an EMBL/GenBank/DDBJ whole genome shotgun (WGS) entry which is preliminary data.</text>
</comment>
<name>A0A8E0RN16_9TREM</name>
<reference evidence="2" key="1">
    <citation type="submission" date="2019-05" db="EMBL/GenBank/DDBJ databases">
        <title>Annotation for the trematode Fasciolopsis buski.</title>
        <authorList>
            <person name="Choi Y.-J."/>
        </authorList>
    </citation>
    <scope>NUCLEOTIDE SEQUENCE</scope>
    <source>
        <strain evidence="2">HT</strain>
        <tissue evidence="2">Whole worm</tissue>
    </source>
</reference>
<evidence type="ECO:0000313" key="3">
    <source>
        <dbReference type="Proteomes" id="UP000728185"/>
    </source>
</evidence>
<evidence type="ECO:0000313" key="2">
    <source>
        <dbReference type="EMBL" id="KAA0185824.1"/>
    </source>
</evidence>
<keyword evidence="3" id="KW-1185">Reference proteome</keyword>
<feature type="region of interest" description="Disordered" evidence="1">
    <location>
        <begin position="46"/>
        <end position="187"/>
    </location>
</feature>
<evidence type="ECO:0000256" key="1">
    <source>
        <dbReference type="SAM" id="MobiDB-lite"/>
    </source>
</evidence>
<feature type="region of interest" description="Disordered" evidence="1">
    <location>
        <begin position="423"/>
        <end position="514"/>
    </location>
</feature>
<dbReference type="AlphaFoldDB" id="A0A8E0RN16"/>
<dbReference type="OrthoDB" id="6287954at2759"/>
<protein>
    <submittedName>
        <fullName evidence="2">Uncharacterized protein</fullName>
    </submittedName>
</protein>
<feature type="compositionally biased region" description="Basic and acidic residues" evidence="1">
    <location>
        <begin position="465"/>
        <end position="514"/>
    </location>
</feature>
<organism evidence="2 3">
    <name type="scientific">Fasciolopsis buskii</name>
    <dbReference type="NCBI Taxonomy" id="27845"/>
    <lineage>
        <taxon>Eukaryota</taxon>
        <taxon>Metazoa</taxon>
        <taxon>Spiralia</taxon>
        <taxon>Lophotrochozoa</taxon>
        <taxon>Platyhelminthes</taxon>
        <taxon>Trematoda</taxon>
        <taxon>Digenea</taxon>
        <taxon>Plagiorchiida</taxon>
        <taxon>Echinostomata</taxon>
        <taxon>Echinostomatoidea</taxon>
        <taxon>Fasciolidae</taxon>
        <taxon>Fasciolopsis</taxon>
    </lineage>
</organism>
<sequence length="514" mass="56168">MGLNPAGIVLAAISSRHAFPVDINKRYTVESKPDYQYCHQDTVGLTDLVDQPAPGGDQSKPPIVAPESNTSSLVCPEDEGSTQEPENSQLCSEEPKADFITDSGEVERLSETEINFTSEELPSPPTESEKEEEAQSEPGFGQTDLSGFSAEKPDFENLEGSEQILLENQAEGDQPRDSSDQIESLELSHTGVVGDMVGSLPSVNNNTCILSEEQFSEPHLVEPSEKFALCEDYYNNSELDHCQHSEPPIHETSEVSPSESVDLTEVHSAIESKHPATESFELILSESTHLDSFETDDHLTGDTSVAQVDFVPYTETHSADQTITLSLEHQTSREQSTPITDYKFESDSAAVTPTFVNETESSGHWTNTAAYDASMDTTVGVSEIMADAVAQDYTIFAPEETPNKSSIHEDLSTHPPGSYVNGLGMEYRNSYDGGSSYHDDVPPEEEDEAEGHFTEADTTGTCVESENKSDDKNIHSGSPEENKAPSVIETREGLVDDSPRPSFHEICEVLDKKK</sequence>
<proteinExistence type="predicted"/>
<feature type="compositionally biased region" description="Basic and acidic residues" evidence="1">
    <location>
        <begin position="93"/>
        <end position="111"/>
    </location>
</feature>
<dbReference type="EMBL" id="LUCM01010196">
    <property type="protein sequence ID" value="KAA0185824.1"/>
    <property type="molecule type" value="Genomic_DNA"/>
</dbReference>
<accession>A0A8E0RN16</accession>
<gene>
    <name evidence="2" type="ORF">FBUS_02212</name>
</gene>
<dbReference type="Proteomes" id="UP000728185">
    <property type="component" value="Unassembled WGS sequence"/>
</dbReference>